<dbReference type="PANTHER" id="PTHR16305:SF28">
    <property type="entry name" value="GUANYLATE CYCLASE DOMAIN-CONTAINING PROTEIN"/>
    <property type="match status" value="1"/>
</dbReference>
<evidence type="ECO:0000259" key="4">
    <source>
        <dbReference type="PROSITE" id="PS50125"/>
    </source>
</evidence>
<comment type="caution">
    <text evidence="5">The sequence shown here is derived from an EMBL/GenBank/DDBJ whole genome shotgun (WGS) entry which is preliminary data.</text>
</comment>
<evidence type="ECO:0000256" key="1">
    <source>
        <dbReference type="ARBA" id="ARBA00022741"/>
    </source>
</evidence>
<keyword evidence="2" id="KW-0067">ATP-binding</keyword>
<organism evidence="5 6">
    <name type="scientific">Rotaria magnacalcarata</name>
    <dbReference type="NCBI Taxonomy" id="392030"/>
    <lineage>
        <taxon>Eukaryota</taxon>
        <taxon>Metazoa</taxon>
        <taxon>Spiralia</taxon>
        <taxon>Gnathifera</taxon>
        <taxon>Rotifera</taxon>
        <taxon>Eurotatoria</taxon>
        <taxon>Bdelloidea</taxon>
        <taxon>Philodinida</taxon>
        <taxon>Philodinidae</taxon>
        <taxon>Rotaria</taxon>
    </lineage>
</organism>
<keyword evidence="6" id="KW-1185">Reference proteome</keyword>
<sequence>VATGLTYCGVVGHVARCEYTVIGRKVNMAARLMCNYPNIISCDQETYYNSHLNSRCFQILPDKILKGMNNVGVIWQYGDYLDNTQIKTSQMIEQNKIVDDDIRNRNYPLLGRRIELMIVATHIMSLEEPLNRRRDLAAIIFEG</sequence>
<dbReference type="SUPFAM" id="SSF55073">
    <property type="entry name" value="Nucleotide cyclase"/>
    <property type="match status" value="1"/>
</dbReference>
<protein>
    <recommendedName>
        <fullName evidence="4">Guanylate cyclase domain-containing protein</fullName>
    </recommendedName>
</protein>
<dbReference type="GO" id="GO:0004016">
    <property type="term" value="F:adenylate cyclase activity"/>
    <property type="evidence" value="ECO:0007669"/>
    <property type="project" value="TreeGrafter"/>
</dbReference>
<feature type="non-terminal residue" evidence="5">
    <location>
        <position position="1"/>
    </location>
</feature>
<accession>A0A820U934</accession>
<feature type="domain" description="Guanylate cyclase" evidence="4">
    <location>
        <begin position="1"/>
        <end position="33"/>
    </location>
</feature>
<dbReference type="Gene3D" id="3.30.70.1230">
    <property type="entry name" value="Nucleotide cyclase"/>
    <property type="match status" value="1"/>
</dbReference>
<evidence type="ECO:0000256" key="3">
    <source>
        <dbReference type="ARBA" id="ARBA00023239"/>
    </source>
</evidence>
<keyword evidence="3" id="KW-0456">Lyase</keyword>
<keyword evidence="1" id="KW-0547">Nucleotide-binding</keyword>
<dbReference type="AlphaFoldDB" id="A0A820U934"/>
<evidence type="ECO:0000313" key="5">
    <source>
        <dbReference type="EMBL" id="CAF4479762.1"/>
    </source>
</evidence>
<dbReference type="InterPro" id="IPR029787">
    <property type="entry name" value="Nucleotide_cyclase"/>
</dbReference>
<dbReference type="GO" id="GO:0035556">
    <property type="term" value="P:intracellular signal transduction"/>
    <property type="evidence" value="ECO:0007669"/>
    <property type="project" value="InterPro"/>
</dbReference>
<reference evidence="5" key="1">
    <citation type="submission" date="2021-02" db="EMBL/GenBank/DDBJ databases">
        <authorList>
            <person name="Nowell W R."/>
        </authorList>
    </citation>
    <scope>NUCLEOTIDE SEQUENCE</scope>
</reference>
<dbReference type="PROSITE" id="PS50125">
    <property type="entry name" value="GUANYLATE_CYCLASE_2"/>
    <property type="match status" value="1"/>
</dbReference>
<dbReference type="Proteomes" id="UP000663866">
    <property type="component" value="Unassembled WGS sequence"/>
</dbReference>
<dbReference type="InterPro" id="IPR001054">
    <property type="entry name" value="A/G_cyclase"/>
</dbReference>
<dbReference type="PANTHER" id="PTHR16305">
    <property type="entry name" value="TESTICULAR SOLUBLE ADENYLYL CYCLASE"/>
    <property type="match status" value="1"/>
</dbReference>
<evidence type="ECO:0000313" key="6">
    <source>
        <dbReference type="Proteomes" id="UP000663866"/>
    </source>
</evidence>
<proteinExistence type="predicted"/>
<evidence type="ECO:0000256" key="2">
    <source>
        <dbReference type="ARBA" id="ARBA00022840"/>
    </source>
</evidence>
<gene>
    <name evidence="5" type="ORF">OVN521_LOCUS39540</name>
</gene>
<dbReference type="GO" id="GO:0009190">
    <property type="term" value="P:cyclic nucleotide biosynthetic process"/>
    <property type="evidence" value="ECO:0007669"/>
    <property type="project" value="InterPro"/>
</dbReference>
<dbReference type="GO" id="GO:0005737">
    <property type="term" value="C:cytoplasm"/>
    <property type="evidence" value="ECO:0007669"/>
    <property type="project" value="TreeGrafter"/>
</dbReference>
<name>A0A820U934_9BILA</name>
<dbReference type="EMBL" id="CAJOBG010050374">
    <property type="protein sequence ID" value="CAF4479762.1"/>
    <property type="molecule type" value="Genomic_DNA"/>
</dbReference>
<dbReference type="GO" id="GO:0005524">
    <property type="term" value="F:ATP binding"/>
    <property type="evidence" value="ECO:0007669"/>
    <property type="project" value="UniProtKB-KW"/>
</dbReference>